<name>A0A0G1A536_9BACT</name>
<sequence length="193" mass="21922">MIAKEGSPIHEKHAIAEFCSTIELAEERGKELEVEGTVLFFKKLEELSPVLLYSPVEVWFGHDVDWPKFPDSCLLEQKWLQIGKGMTQVQILLFNVDCGGEEFTTTGIITINPEGVSLKKIILSLKNYHDGQDLSRAWVQVEVEKPTRFKVGKGAEVDEEPEPKEINKLHLIQISCLIAEKYVEGMEKVRLSR</sequence>
<dbReference type="AlphaFoldDB" id="A0A0G1A536"/>
<organism evidence="1 2">
    <name type="scientific">Candidatus Magasanikbacteria bacterium GW2011_GWA2_42_32</name>
    <dbReference type="NCBI Taxonomy" id="1619039"/>
    <lineage>
        <taxon>Bacteria</taxon>
        <taxon>Candidatus Magasanikiibacteriota</taxon>
    </lineage>
</organism>
<gene>
    <name evidence="1" type="ORF">UV20_C0017G0004</name>
</gene>
<accession>A0A0G1A536</accession>
<evidence type="ECO:0000313" key="1">
    <source>
        <dbReference type="EMBL" id="KKS56085.1"/>
    </source>
</evidence>
<proteinExistence type="predicted"/>
<protein>
    <submittedName>
        <fullName evidence="1">Uncharacterized protein</fullName>
    </submittedName>
</protein>
<dbReference type="Proteomes" id="UP000034837">
    <property type="component" value="Unassembled WGS sequence"/>
</dbReference>
<comment type="caution">
    <text evidence="1">The sequence shown here is derived from an EMBL/GenBank/DDBJ whole genome shotgun (WGS) entry which is preliminary data.</text>
</comment>
<reference evidence="1 2" key="1">
    <citation type="journal article" date="2015" name="Nature">
        <title>rRNA introns, odd ribosomes, and small enigmatic genomes across a large radiation of phyla.</title>
        <authorList>
            <person name="Brown C.T."/>
            <person name="Hug L.A."/>
            <person name="Thomas B.C."/>
            <person name="Sharon I."/>
            <person name="Castelle C.J."/>
            <person name="Singh A."/>
            <person name="Wilkins M.J."/>
            <person name="Williams K.H."/>
            <person name="Banfield J.F."/>
        </authorList>
    </citation>
    <scope>NUCLEOTIDE SEQUENCE [LARGE SCALE GENOMIC DNA]</scope>
</reference>
<evidence type="ECO:0000313" key="2">
    <source>
        <dbReference type="Proteomes" id="UP000034837"/>
    </source>
</evidence>
<dbReference type="EMBL" id="LCDO01000017">
    <property type="protein sequence ID" value="KKS56085.1"/>
    <property type="molecule type" value="Genomic_DNA"/>
</dbReference>